<dbReference type="Proteomes" id="UP000663903">
    <property type="component" value="Chromosome"/>
</dbReference>
<dbReference type="KEGG" id="otd:J1M35_15945"/>
<sequence>MSRADHPTVDAGQPAPAIPLASLIAGAKHSAVDLTRDLRDLARQAACDWSKEHVQLFRSKSHEDFGVKVAQVYLAALRELNAAFEQRQEVAA</sequence>
<organism evidence="1 2">
    <name type="scientific">Ottowia testudinis</name>
    <dbReference type="NCBI Taxonomy" id="2816950"/>
    <lineage>
        <taxon>Bacteria</taxon>
        <taxon>Pseudomonadati</taxon>
        <taxon>Pseudomonadota</taxon>
        <taxon>Betaproteobacteria</taxon>
        <taxon>Burkholderiales</taxon>
        <taxon>Comamonadaceae</taxon>
        <taxon>Ottowia</taxon>
    </lineage>
</organism>
<evidence type="ECO:0000313" key="1">
    <source>
        <dbReference type="EMBL" id="QTD44571.1"/>
    </source>
</evidence>
<reference evidence="1" key="1">
    <citation type="submission" date="2021-03" db="EMBL/GenBank/DDBJ databases">
        <title>Ottowia sp. 27C isolated from the cloaca of a Giant Asian pond turtle (Heosemys grandis).</title>
        <authorList>
            <person name="Spergser J."/>
            <person name="Busse H.-J."/>
        </authorList>
    </citation>
    <scope>NUCLEOTIDE SEQUENCE</scope>
    <source>
        <strain evidence="1">27C</strain>
    </source>
</reference>
<protein>
    <submittedName>
        <fullName evidence="1">Uncharacterized protein</fullName>
    </submittedName>
</protein>
<name>A0A975CF10_9BURK</name>
<proteinExistence type="predicted"/>
<dbReference type="AlphaFoldDB" id="A0A975CF10"/>
<keyword evidence="2" id="KW-1185">Reference proteome</keyword>
<gene>
    <name evidence="1" type="ORF">J1M35_15945</name>
</gene>
<dbReference type="EMBL" id="CP071796">
    <property type="protein sequence ID" value="QTD44571.1"/>
    <property type="molecule type" value="Genomic_DNA"/>
</dbReference>
<evidence type="ECO:0000313" key="2">
    <source>
        <dbReference type="Proteomes" id="UP000663903"/>
    </source>
</evidence>
<dbReference type="RefSeq" id="WP_208008135.1">
    <property type="nucleotide sequence ID" value="NZ_CP071796.1"/>
</dbReference>
<accession>A0A975CF10</accession>